<name>A0ACB8SI66_9AGAM</name>
<sequence>MTSPKTRFTESEEMVHQITRLNQLRVHLKLNDMGISDLQCCLILLNALPNSYSIMRATTLGLGPPSQLTPDDVISRIYTAEGKPAEGSPDTGLGGLHAVGRPLPMGKKEKNDVTCHYCKKKGHISPDCRKKKADEKKKKASKSDGDGGGGGSSNKAANSHVLDVPLMASIEEVVESNKFISVALYSAVRSHWMIDSGATHHITPHRSEFTEYTPLKGYIRLGDNSKIE</sequence>
<evidence type="ECO:0000313" key="2">
    <source>
        <dbReference type="Proteomes" id="UP000814140"/>
    </source>
</evidence>
<reference evidence="1" key="1">
    <citation type="submission" date="2021-03" db="EMBL/GenBank/DDBJ databases">
        <authorList>
            <consortium name="DOE Joint Genome Institute"/>
            <person name="Ahrendt S."/>
            <person name="Looney B.P."/>
            <person name="Miyauchi S."/>
            <person name="Morin E."/>
            <person name="Drula E."/>
            <person name="Courty P.E."/>
            <person name="Chicoki N."/>
            <person name="Fauchery L."/>
            <person name="Kohler A."/>
            <person name="Kuo A."/>
            <person name="Labutti K."/>
            <person name="Pangilinan J."/>
            <person name="Lipzen A."/>
            <person name="Riley R."/>
            <person name="Andreopoulos W."/>
            <person name="He G."/>
            <person name="Johnson J."/>
            <person name="Barry K.W."/>
            <person name="Grigoriev I.V."/>
            <person name="Nagy L."/>
            <person name="Hibbett D."/>
            <person name="Henrissat B."/>
            <person name="Matheny P.B."/>
            <person name="Labbe J."/>
            <person name="Martin F."/>
        </authorList>
    </citation>
    <scope>NUCLEOTIDE SEQUENCE</scope>
    <source>
        <strain evidence="1">HHB10654</strain>
    </source>
</reference>
<keyword evidence="2" id="KW-1185">Reference proteome</keyword>
<organism evidence="1 2">
    <name type="scientific">Artomyces pyxidatus</name>
    <dbReference type="NCBI Taxonomy" id="48021"/>
    <lineage>
        <taxon>Eukaryota</taxon>
        <taxon>Fungi</taxon>
        <taxon>Dikarya</taxon>
        <taxon>Basidiomycota</taxon>
        <taxon>Agaricomycotina</taxon>
        <taxon>Agaricomycetes</taxon>
        <taxon>Russulales</taxon>
        <taxon>Auriscalpiaceae</taxon>
        <taxon>Artomyces</taxon>
    </lineage>
</organism>
<reference evidence="1" key="2">
    <citation type="journal article" date="2022" name="New Phytol.">
        <title>Evolutionary transition to the ectomycorrhizal habit in the genomes of a hyperdiverse lineage of mushroom-forming fungi.</title>
        <authorList>
            <person name="Looney B."/>
            <person name="Miyauchi S."/>
            <person name="Morin E."/>
            <person name="Drula E."/>
            <person name="Courty P.E."/>
            <person name="Kohler A."/>
            <person name="Kuo A."/>
            <person name="LaButti K."/>
            <person name="Pangilinan J."/>
            <person name="Lipzen A."/>
            <person name="Riley R."/>
            <person name="Andreopoulos W."/>
            <person name="He G."/>
            <person name="Johnson J."/>
            <person name="Nolan M."/>
            <person name="Tritt A."/>
            <person name="Barry K.W."/>
            <person name="Grigoriev I.V."/>
            <person name="Nagy L.G."/>
            <person name="Hibbett D."/>
            <person name="Henrissat B."/>
            <person name="Matheny P.B."/>
            <person name="Labbe J."/>
            <person name="Martin F.M."/>
        </authorList>
    </citation>
    <scope>NUCLEOTIDE SEQUENCE</scope>
    <source>
        <strain evidence="1">HHB10654</strain>
    </source>
</reference>
<gene>
    <name evidence="1" type="ORF">BV25DRAFT_1928349</name>
</gene>
<protein>
    <submittedName>
        <fullName evidence="1">Uncharacterized protein</fullName>
    </submittedName>
</protein>
<evidence type="ECO:0000313" key="1">
    <source>
        <dbReference type="EMBL" id="KAI0055471.1"/>
    </source>
</evidence>
<proteinExistence type="predicted"/>
<accession>A0ACB8SI66</accession>
<dbReference type="Proteomes" id="UP000814140">
    <property type="component" value="Unassembled WGS sequence"/>
</dbReference>
<dbReference type="EMBL" id="MU277290">
    <property type="protein sequence ID" value="KAI0055471.1"/>
    <property type="molecule type" value="Genomic_DNA"/>
</dbReference>
<comment type="caution">
    <text evidence="1">The sequence shown here is derived from an EMBL/GenBank/DDBJ whole genome shotgun (WGS) entry which is preliminary data.</text>
</comment>